<evidence type="ECO:0000313" key="2">
    <source>
        <dbReference type="Proteomes" id="UP000594637"/>
    </source>
</evidence>
<dbReference type="AlphaFoldDB" id="A0A7T0LKK8"/>
<dbReference type="KEGG" id="arep:ID810_12115"/>
<dbReference type="RefSeq" id="WP_188232613.1">
    <property type="nucleotide sequence ID" value="NZ_CP063989.1"/>
</dbReference>
<keyword evidence="2" id="KW-1185">Reference proteome</keyword>
<gene>
    <name evidence="1" type="ORF">ID810_12115</name>
</gene>
<dbReference type="Proteomes" id="UP000594637">
    <property type="component" value="Chromosome"/>
</dbReference>
<sequence length="91" mass="10362">MRERCTGIDNAKGKQRIITELYKVFSLAFKKIAQFLGIVYTPVEIVDFILRSVDRLSRDHFGRGVIDEGVHVLNISRPERIMRDGSLTLAA</sequence>
<reference evidence="1 2" key="1">
    <citation type="submission" date="2020-11" db="EMBL/GenBank/DDBJ databases">
        <title>Actinomyces sp. ZJ750.</title>
        <authorList>
            <person name="Zhou J."/>
        </authorList>
    </citation>
    <scope>NUCLEOTIDE SEQUENCE [LARGE SCALE GENOMIC DNA]</scope>
    <source>
        <strain evidence="1 2">ZJ750</strain>
    </source>
</reference>
<protein>
    <submittedName>
        <fullName evidence="1">Uncharacterized protein</fullName>
    </submittedName>
</protein>
<organism evidence="1 2">
    <name type="scientific">Actinomyces respiraculi</name>
    <dbReference type="NCBI Taxonomy" id="2744574"/>
    <lineage>
        <taxon>Bacteria</taxon>
        <taxon>Bacillati</taxon>
        <taxon>Actinomycetota</taxon>
        <taxon>Actinomycetes</taxon>
        <taxon>Actinomycetales</taxon>
        <taxon>Actinomycetaceae</taxon>
        <taxon>Actinomyces</taxon>
    </lineage>
</organism>
<dbReference type="EMBL" id="CP063989">
    <property type="protein sequence ID" value="QPL05415.1"/>
    <property type="molecule type" value="Genomic_DNA"/>
</dbReference>
<evidence type="ECO:0000313" key="1">
    <source>
        <dbReference type="EMBL" id="QPL05415.1"/>
    </source>
</evidence>
<proteinExistence type="predicted"/>
<accession>A0A7T0LKK8</accession>
<name>A0A7T0LKK8_9ACTO</name>